<comment type="caution">
    <text evidence="1">The sequence shown here is derived from an EMBL/GenBank/DDBJ whole genome shotgun (WGS) entry which is preliminary data.</text>
</comment>
<dbReference type="EMBL" id="JAPDMZ010000134">
    <property type="protein sequence ID" value="KAK0548497.1"/>
    <property type="molecule type" value="Genomic_DNA"/>
</dbReference>
<name>A0AAN6GN98_9BASI</name>
<organism evidence="1 2">
    <name type="scientific">Tilletia horrida</name>
    <dbReference type="NCBI Taxonomy" id="155126"/>
    <lineage>
        <taxon>Eukaryota</taxon>
        <taxon>Fungi</taxon>
        <taxon>Dikarya</taxon>
        <taxon>Basidiomycota</taxon>
        <taxon>Ustilaginomycotina</taxon>
        <taxon>Exobasidiomycetes</taxon>
        <taxon>Tilletiales</taxon>
        <taxon>Tilletiaceae</taxon>
        <taxon>Tilletia</taxon>
    </lineage>
</organism>
<evidence type="ECO:0000313" key="1">
    <source>
        <dbReference type="EMBL" id="KAK0548497.1"/>
    </source>
</evidence>
<proteinExistence type="predicted"/>
<gene>
    <name evidence="1" type="ORF">OC846_004446</name>
</gene>
<accession>A0AAN6GN98</accession>
<protein>
    <submittedName>
        <fullName evidence="1">Uncharacterized protein</fullName>
    </submittedName>
</protein>
<evidence type="ECO:0000313" key="2">
    <source>
        <dbReference type="Proteomes" id="UP001176517"/>
    </source>
</evidence>
<dbReference type="AlphaFoldDB" id="A0AAN6GN98"/>
<sequence>MAPKKRNALTSSDGPAISKRPKTALDALVSERFSSAELAFSLLRKTMADPSSTMEILNANGMEHTLKNCSDRTSAVLHELTALHFAAEHSSEAELIGKCHASFTHYKWAPKVDDPVASFRAIAEAICITCLNPTAIRETPQIRQLHLLTMDDHGIDGS</sequence>
<reference evidence="1" key="1">
    <citation type="journal article" date="2023" name="PhytoFront">
        <title>Draft Genome Resources of Seven Strains of Tilletia horrida, Causal Agent of Kernel Smut of Rice.</title>
        <authorList>
            <person name="Khanal S."/>
            <person name="Antony Babu S."/>
            <person name="Zhou X.G."/>
        </authorList>
    </citation>
    <scope>NUCLEOTIDE SEQUENCE</scope>
    <source>
        <strain evidence="1">TX6</strain>
    </source>
</reference>
<dbReference type="Proteomes" id="UP001176517">
    <property type="component" value="Unassembled WGS sequence"/>
</dbReference>
<keyword evidence="2" id="KW-1185">Reference proteome</keyword>